<dbReference type="STRING" id="4555.K3YE75"/>
<organism evidence="2 3">
    <name type="scientific">Setaria italica</name>
    <name type="common">Foxtail millet</name>
    <name type="synonym">Panicum italicum</name>
    <dbReference type="NCBI Taxonomy" id="4555"/>
    <lineage>
        <taxon>Eukaryota</taxon>
        <taxon>Viridiplantae</taxon>
        <taxon>Streptophyta</taxon>
        <taxon>Embryophyta</taxon>
        <taxon>Tracheophyta</taxon>
        <taxon>Spermatophyta</taxon>
        <taxon>Magnoliopsida</taxon>
        <taxon>Liliopsida</taxon>
        <taxon>Poales</taxon>
        <taxon>Poaceae</taxon>
        <taxon>PACMAD clade</taxon>
        <taxon>Panicoideae</taxon>
        <taxon>Panicodae</taxon>
        <taxon>Paniceae</taxon>
        <taxon>Cenchrinae</taxon>
        <taxon>Setaria</taxon>
    </lineage>
</organism>
<keyword evidence="3" id="KW-1185">Reference proteome</keyword>
<evidence type="ECO:0000313" key="3">
    <source>
        <dbReference type="Proteomes" id="UP000004995"/>
    </source>
</evidence>
<dbReference type="eggNOG" id="ENOG502R60Q">
    <property type="taxonomic scope" value="Eukaryota"/>
</dbReference>
<reference evidence="2" key="2">
    <citation type="submission" date="2018-08" db="UniProtKB">
        <authorList>
            <consortium name="EnsemblPlants"/>
        </authorList>
    </citation>
    <scope>IDENTIFICATION</scope>
    <source>
        <strain evidence="2">Yugu1</strain>
    </source>
</reference>
<dbReference type="Proteomes" id="UP000004995">
    <property type="component" value="Unassembled WGS sequence"/>
</dbReference>
<dbReference type="AlphaFoldDB" id="K3YE75"/>
<dbReference type="EMBL" id="AGNK02004533">
    <property type="status" value="NOT_ANNOTATED_CDS"/>
    <property type="molecule type" value="Genomic_DNA"/>
</dbReference>
<dbReference type="HOGENOM" id="CLU_1752888_0_0_1"/>
<feature type="coiled-coil region" evidence="1">
    <location>
        <begin position="104"/>
        <end position="145"/>
    </location>
</feature>
<protein>
    <submittedName>
        <fullName evidence="2">Uncharacterized protein</fullName>
    </submittedName>
</protein>
<dbReference type="InParanoid" id="K3YE75"/>
<reference evidence="3" key="1">
    <citation type="journal article" date="2012" name="Nat. Biotechnol.">
        <title>Reference genome sequence of the model plant Setaria.</title>
        <authorList>
            <person name="Bennetzen J.L."/>
            <person name="Schmutz J."/>
            <person name="Wang H."/>
            <person name="Percifield R."/>
            <person name="Hawkins J."/>
            <person name="Pontaroli A.C."/>
            <person name="Estep M."/>
            <person name="Feng L."/>
            <person name="Vaughn J.N."/>
            <person name="Grimwood J."/>
            <person name="Jenkins J."/>
            <person name="Barry K."/>
            <person name="Lindquist E."/>
            <person name="Hellsten U."/>
            <person name="Deshpande S."/>
            <person name="Wang X."/>
            <person name="Wu X."/>
            <person name="Mitros T."/>
            <person name="Triplett J."/>
            <person name="Yang X."/>
            <person name="Ye C.Y."/>
            <person name="Mauro-Herrera M."/>
            <person name="Wang L."/>
            <person name="Li P."/>
            <person name="Sharma M."/>
            <person name="Sharma R."/>
            <person name="Ronald P.C."/>
            <person name="Panaud O."/>
            <person name="Kellogg E.A."/>
            <person name="Brutnell T.P."/>
            <person name="Doust A.N."/>
            <person name="Tuskan G.A."/>
            <person name="Rokhsar D."/>
            <person name="Devos K.M."/>
        </authorList>
    </citation>
    <scope>NUCLEOTIDE SEQUENCE [LARGE SCALE GENOMIC DNA]</scope>
    <source>
        <strain evidence="3">cv. Yugu1</strain>
    </source>
</reference>
<dbReference type="Gramene" id="KQK99283">
    <property type="protein sequence ID" value="KQK99283"/>
    <property type="gene ID" value="SETIT_012536mg"/>
</dbReference>
<keyword evidence="1" id="KW-0175">Coiled coil</keyword>
<evidence type="ECO:0000313" key="2">
    <source>
        <dbReference type="EnsemblPlants" id="KQK99283"/>
    </source>
</evidence>
<name>K3YE75_SETIT</name>
<sequence length="149" mass="17104">MISFQPRSPVTFRSQSSQEGMANWTIALEPAVHVPSGPFQPPPEHVLERPFGESPVRYREGPLEYEPARYFPGRRFYSCMVGSNGCGLSEWYDPPFSQFVTNMVGDLRDSVLELRERVQALKKEVDEYNEQKQELQGSLEDMVKNLSMK</sequence>
<proteinExistence type="predicted"/>
<evidence type="ECO:0000256" key="1">
    <source>
        <dbReference type="SAM" id="Coils"/>
    </source>
</evidence>
<accession>K3YE75</accession>
<dbReference type="EnsemblPlants" id="KQK99283">
    <property type="protein sequence ID" value="KQK99283"/>
    <property type="gene ID" value="SETIT_012536mg"/>
</dbReference>